<evidence type="ECO:0000313" key="8">
    <source>
        <dbReference type="Proteomes" id="UP000076935"/>
    </source>
</evidence>
<dbReference type="Pfam" id="PF00370">
    <property type="entry name" value="FGGY_N"/>
    <property type="match status" value="1"/>
</dbReference>
<dbReference type="InterPro" id="IPR018485">
    <property type="entry name" value="FGGY_C"/>
</dbReference>
<feature type="domain" description="Carbohydrate kinase FGGY N-terminal" evidence="5">
    <location>
        <begin position="5"/>
        <end position="248"/>
    </location>
</feature>
<evidence type="ECO:0000256" key="2">
    <source>
        <dbReference type="ARBA" id="ARBA00022679"/>
    </source>
</evidence>
<gene>
    <name evidence="7" type="ORF">AWH49_04495</name>
</gene>
<dbReference type="Gene3D" id="3.30.420.40">
    <property type="match status" value="2"/>
</dbReference>
<dbReference type="GO" id="GO:0016773">
    <property type="term" value="F:phosphotransferase activity, alcohol group as acceptor"/>
    <property type="evidence" value="ECO:0007669"/>
    <property type="project" value="InterPro"/>
</dbReference>
<feature type="domain" description="Carbohydrate kinase FGGY C-terminal" evidence="6">
    <location>
        <begin position="259"/>
        <end position="442"/>
    </location>
</feature>
<dbReference type="PIRSF" id="PIRSF000538">
    <property type="entry name" value="GlpK"/>
    <property type="match status" value="1"/>
</dbReference>
<dbReference type="CDD" id="cd07770">
    <property type="entry name" value="ASKHA_NBD_FGGY_GntK"/>
    <property type="match status" value="1"/>
</dbReference>
<dbReference type="PROSITE" id="PS00445">
    <property type="entry name" value="FGGY_KINASES_2"/>
    <property type="match status" value="1"/>
</dbReference>
<dbReference type="Proteomes" id="UP000076935">
    <property type="component" value="Unassembled WGS sequence"/>
</dbReference>
<keyword evidence="8" id="KW-1185">Reference proteome</keyword>
<dbReference type="InterPro" id="IPR018483">
    <property type="entry name" value="Carb_kinase_FGGY_CS"/>
</dbReference>
<protein>
    <submittedName>
        <fullName evidence="7">Gluconokinase</fullName>
    </submittedName>
</protein>
<dbReference type="SUPFAM" id="SSF53067">
    <property type="entry name" value="Actin-like ATPase domain"/>
    <property type="match status" value="2"/>
</dbReference>
<evidence type="ECO:0000256" key="1">
    <source>
        <dbReference type="ARBA" id="ARBA00009156"/>
    </source>
</evidence>
<dbReference type="RefSeq" id="WP_063966656.1">
    <property type="nucleotide sequence ID" value="NZ_JBCNAN010000007.1"/>
</dbReference>
<name>A0A177L2D4_9BACI</name>
<dbReference type="Pfam" id="PF02782">
    <property type="entry name" value="FGGY_C"/>
    <property type="match status" value="1"/>
</dbReference>
<dbReference type="InterPro" id="IPR000577">
    <property type="entry name" value="Carb_kinase_FGGY"/>
</dbReference>
<dbReference type="EMBL" id="LQWY01000067">
    <property type="protein sequence ID" value="OAH58931.1"/>
    <property type="molecule type" value="Genomic_DNA"/>
</dbReference>
<dbReference type="InterPro" id="IPR018484">
    <property type="entry name" value="FGGY_N"/>
</dbReference>
<dbReference type="GO" id="GO:0016301">
    <property type="term" value="F:kinase activity"/>
    <property type="evidence" value="ECO:0007669"/>
    <property type="project" value="UniProtKB-KW"/>
</dbReference>
<accession>A0A177L2D4</accession>
<dbReference type="AlphaFoldDB" id="A0A177L2D4"/>
<reference evidence="7 8" key="1">
    <citation type="submission" date="2016-01" db="EMBL/GenBank/DDBJ databases">
        <title>Investigation of taxonomic status of Bacillus aminovorans.</title>
        <authorList>
            <person name="Verma A."/>
            <person name="Pal Y."/>
            <person name="Krishnamurthi S."/>
        </authorList>
    </citation>
    <scope>NUCLEOTIDE SEQUENCE [LARGE SCALE GENOMIC DNA]</scope>
    <source>
        <strain evidence="7 8">DSM 1314</strain>
    </source>
</reference>
<organism evidence="7 8">
    <name type="scientific">Domibacillus aminovorans</name>
    <dbReference type="NCBI Taxonomy" id="29332"/>
    <lineage>
        <taxon>Bacteria</taxon>
        <taxon>Bacillati</taxon>
        <taxon>Bacillota</taxon>
        <taxon>Bacilli</taxon>
        <taxon>Bacillales</taxon>
        <taxon>Bacillaceae</taxon>
        <taxon>Domibacillus</taxon>
    </lineage>
</organism>
<dbReference type="PANTHER" id="PTHR43095">
    <property type="entry name" value="SUGAR KINASE"/>
    <property type="match status" value="1"/>
</dbReference>
<proteinExistence type="inferred from homology"/>
<sequence>MSKEYVIGLDIGTTSVKAVVFDRCGKVTAESEQLTKSFYPQPNHVEQDPEALTSASVFVLKDAIQKAGVTPDQVAGIGFSCAMHSLICVDENGRALSRAIIWADGRGSDQAERLISENGMALYEKTGTPIHPMSPLVKLLWMNETGYEPFQRAAYFMSVKEYLLLQWFGKRIVDYSMASATGLFNGETLDWDVEILELVNVKKEQLSRPVPPTEILKGLNKIIADYIGIPEDIPFVIGAADGQLANLGSGAILPGEVAITAGTSGAVRQWANGFRANEKHETFCYMFTEETSIIGGPTNNGGIALEWLKNLLNYQGTYEEFTKEAGRVGPGADGILFLPYINGERAPLWNQHARGNFFGMSITHQKEHFVRAVLEGITFNLYQISEALERLAGPSEKIYVNGGLARSPIWLQMMADVFGKNIYVSESHHNAAWGAAWTALVAVGEADSFEDIKNNLPMGEVIVPNVENHKVYQDIYEKYVRLAADVTKYF</sequence>
<evidence type="ECO:0000256" key="3">
    <source>
        <dbReference type="ARBA" id="ARBA00022777"/>
    </source>
</evidence>
<dbReference type="InterPro" id="IPR043129">
    <property type="entry name" value="ATPase_NBD"/>
</dbReference>
<evidence type="ECO:0000256" key="4">
    <source>
        <dbReference type="RuleBase" id="RU003733"/>
    </source>
</evidence>
<comment type="caution">
    <text evidence="7">The sequence shown here is derived from an EMBL/GenBank/DDBJ whole genome shotgun (WGS) entry which is preliminary data.</text>
</comment>
<dbReference type="GO" id="GO:0005975">
    <property type="term" value="P:carbohydrate metabolic process"/>
    <property type="evidence" value="ECO:0007669"/>
    <property type="project" value="InterPro"/>
</dbReference>
<evidence type="ECO:0000259" key="6">
    <source>
        <dbReference type="Pfam" id="PF02782"/>
    </source>
</evidence>
<keyword evidence="3 4" id="KW-0418">Kinase</keyword>
<comment type="similarity">
    <text evidence="1 4">Belongs to the FGGY kinase family.</text>
</comment>
<keyword evidence="2 4" id="KW-0808">Transferase</keyword>
<evidence type="ECO:0000313" key="7">
    <source>
        <dbReference type="EMBL" id="OAH58931.1"/>
    </source>
</evidence>
<evidence type="ECO:0000259" key="5">
    <source>
        <dbReference type="Pfam" id="PF00370"/>
    </source>
</evidence>
<dbReference type="PANTHER" id="PTHR43095:SF2">
    <property type="entry name" value="GLUCONOKINASE"/>
    <property type="match status" value="1"/>
</dbReference>
<dbReference type="InterPro" id="IPR050406">
    <property type="entry name" value="FGGY_Carb_Kinase"/>
</dbReference>
<dbReference type="STRING" id="29332.AWH48_07670"/>